<name>A0AAV6MFJ5_9ROSI</name>
<comment type="caution">
    <text evidence="4">The sequence shown here is derived from an EMBL/GenBank/DDBJ whole genome shotgun (WGS) entry which is preliminary data.</text>
</comment>
<feature type="non-terminal residue" evidence="4">
    <location>
        <position position="1"/>
    </location>
</feature>
<feature type="region of interest" description="Disordered" evidence="1">
    <location>
        <begin position="324"/>
        <end position="368"/>
    </location>
</feature>
<dbReference type="AlphaFoldDB" id="A0AAV6MFJ5"/>
<evidence type="ECO:0000313" key="4">
    <source>
        <dbReference type="EMBL" id="KAG6580427.1"/>
    </source>
</evidence>
<proteinExistence type="predicted"/>
<dbReference type="PANTHER" id="PTHR34200">
    <property type="entry name" value="DENTIN SIALOPHOSPHOPROTEIN-LIKE ISOFORM X1"/>
    <property type="match status" value="1"/>
</dbReference>
<dbReference type="Proteomes" id="UP000685013">
    <property type="component" value="Chromosome 14"/>
</dbReference>
<protein>
    <recommendedName>
        <fullName evidence="3">DUF7356 domain-containing protein</fullName>
    </recommendedName>
</protein>
<sequence length="368" mass="40230">MSSFLHFQSRSLENYPEFWFGKKWNSMAMRRDCFLALFLCHAVVSEVTNASLWDSRKLLEPASNNNSTRTSQGSPVISPISSVNISDSAPVIGKKKQVEPPPPSPNNSSSSLESNVLNNSSSRSSSTVSETGSGKPIDTKKENGTEASALSSKHETCDGVPDNKKCRDQKKLIACIQSNLIESRGLAVLVLNEGEDTLEVNVTGGNFFKGLKILKHHKERITIPLTTETSYKLILDAGNGECVLYRSPLVSGENLFLHLPSFDQLATPVNGAYFLILAVLIFGGSWACCKFRRRQAGGIPYQELEMALPESSSAVNVETADGWDQGWDDDWDEENAVKSPGGRHIGSISANGLTARSNKDGWENDWDV</sequence>
<feature type="compositionally biased region" description="Polar residues" evidence="1">
    <location>
        <begin position="62"/>
        <end position="73"/>
    </location>
</feature>
<feature type="transmembrane region" description="Helical" evidence="2">
    <location>
        <begin position="271"/>
        <end position="289"/>
    </location>
</feature>
<feature type="compositionally biased region" description="Low complexity" evidence="1">
    <location>
        <begin position="74"/>
        <end position="88"/>
    </location>
</feature>
<keyword evidence="5" id="KW-1185">Reference proteome</keyword>
<evidence type="ECO:0000313" key="5">
    <source>
        <dbReference type="Proteomes" id="UP000685013"/>
    </source>
</evidence>
<keyword evidence="2" id="KW-1133">Transmembrane helix</keyword>
<accession>A0AAV6MFJ5</accession>
<feature type="compositionally biased region" description="Low complexity" evidence="1">
    <location>
        <begin position="106"/>
        <end position="134"/>
    </location>
</feature>
<evidence type="ECO:0000256" key="2">
    <source>
        <dbReference type="SAM" id="Phobius"/>
    </source>
</evidence>
<dbReference type="PANTHER" id="PTHR34200:SF2">
    <property type="entry name" value="TRANSMEMBRANE PROTEIN"/>
    <property type="match status" value="1"/>
</dbReference>
<feature type="domain" description="DUF7356" evidence="3">
    <location>
        <begin position="151"/>
        <end position="246"/>
    </location>
</feature>
<feature type="compositionally biased region" description="Basic and acidic residues" evidence="1">
    <location>
        <begin position="152"/>
        <end position="163"/>
    </location>
</feature>
<dbReference type="EMBL" id="JAGKQH010000014">
    <property type="protein sequence ID" value="KAG6580427.1"/>
    <property type="molecule type" value="Genomic_DNA"/>
</dbReference>
<keyword evidence="2" id="KW-0812">Transmembrane</keyword>
<feature type="region of interest" description="Disordered" evidence="1">
    <location>
        <begin position="61"/>
        <end position="163"/>
    </location>
</feature>
<organism evidence="4 5">
    <name type="scientific">Cucurbita argyrosperma subsp. sororia</name>
    <dbReference type="NCBI Taxonomy" id="37648"/>
    <lineage>
        <taxon>Eukaryota</taxon>
        <taxon>Viridiplantae</taxon>
        <taxon>Streptophyta</taxon>
        <taxon>Embryophyta</taxon>
        <taxon>Tracheophyta</taxon>
        <taxon>Spermatophyta</taxon>
        <taxon>Magnoliopsida</taxon>
        <taxon>eudicotyledons</taxon>
        <taxon>Gunneridae</taxon>
        <taxon>Pentapetalae</taxon>
        <taxon>rosids</taxon>
        <taxon>fabids</taxon>
        <taxon>Cucurbitales</taxon>
        <taxon>Cucurbitaceae</taxon>
        <taxon>Cucurbiteae</taxon>
        <taxon>Cucurbita</taxon>
    </lineage>
</organism>
<evidence type="ECO:0000256" key="1">
    <source>
        <dbReference type="SAM" id="MobiDB-lite"/>
    </source>
</evidence>
<keyword evidence="2" id="KW-0472">Membrane</keyword>
<dbReference type="Pfam" id="PF24053">
    <property type="entry name" value="DUF7356"/>
    <property type="match status" value="1"/>
</dbReference>
<reference evidence="4 5" key="1">
    <citation type="journal article" date="2021" name="Hortic Res">
        <title>The domestication of Cucurbita argyrosperma as revealed by the genome of its wild relative.</title>
        <authorList>
            <person name="Barrera-Redondo J."/>
            <person name="Sanchez-de la Vega G."/>
            <person name="Aguirre-Liguori J.A."/>
            <person name="Castellanos-Morales G."/>
            <person name="Gutierrez-Guerrero Y.T."/>
            <person name="Aguirre-Dugua X."/>
            <person name="Aguirre-Planter E."/>
            <person name="Tenaillon M.I."/>
            <person name="Lira-Saade R."/>
            <person name="Eguiarte L.E."/>
        </authorList>
    </citation>
    <scope>NUCLEOTIDE SEQUENCE [LARGE SCALE GENOMIC DNA]</scope>
    <source>
        <strain evidence="4">JBR-2021</strain>
    </source>
</reference>
<dbReference type="InterPro" id="IPR055780">
    <property type="entry name" value="DUF7356"/>
</dbReference>
<evidence type="ECO:0000259" key="3">
    <source>
        <dbReference type="Pfam" id="PF24053"/>
    </source>
</evidence>
<gene>
    <name evidence="4" type="ORF">SDJN03_20429</name>
</gene>